<organism evidence="1 2">
    <name type="scientific">Cotonvirus japonicus</name>
    <dbReference type="NCBI Taxonomy" id="2811091"/>
    <lineage>
        <taxon>Viruses</taxon>
        <taxon>Varidnaviria</taxon>
        <taxon>Bamfordvirae</taxon>
        <taxon>Nucleocytoviricota</taxon>
        <taxon>Megaviricetes</taxon>
        <taxon>Imitervirales</taxon>
        <taxon>Mimiviridae</taxon>
        <taxon>Megamimivirinae</taxon>
        <taxon>Cotonvirus</taxon>
        <taxon>Cotonvirus japonicum</taxon>
    </lineage>
</organism>
<dbReference type="SMART" id="SM00671">
    <property type="entry name" value="SEL1"/>
    <property type="match status" value="3"/>
</dbReference>
<dbReference type="PANTHER" id="PTHR11102:SF160">
    <property type="entry name" value="ERAD-ASSOCIATED E3 UBIQUITIN-PROTEIN LIGASE COMPONENT HRD3"/>
    <property type="match status" value="1"/>
</dbReference>
<name>A0ABM7NR40_9VIRU</name>
<accession>A0ABM7NR40</accession>
<evidence type="ECO:0000313" key="2">
    <source>
        <dbReference type="Proteomes" id="UP001321479"/>
    </source>
</evidence>
<dbReference type="EMBL" id="AP024483">
    <property type="protein sequence ID" value="BCS82614.1"/>
    <property type="molecule type" value="Genomic_DNA"/>
</dbReference>
<proteinExistence type="predicted"/>
<dbReference type="Proteomes" id="UP001321479">
    <property type="component" value="Segment"/>
</dbReference>
<dbReference type="RefSeq" id="YP_010841222.1">
    <property type="nucleotide sequence ID" value="NC_079139.1"/>
</dbReference>
<dbReference type="Pfam" id="PF08238">
    <property type="entry name" value="Sel1"/>
    <property type="match status" value="3"/>
</dbReference>
<dbReference type="Gene3D" id="1.25.40.10">
    <property type="entry name" value="Tetratricopeptide repeat domain"/>
    <property type="match status" value="2"/>
</dbReference>
<dbReference type="GeneID" id="80557819"/>
<sequence length="480" mass="56738">MQLDYKNISTKYLVKLANNNDQIAQQETINRFMFYGIDFTILNYIDLSKWNNFLEKCHEDQKYIFVLISFMFSKKISSEKIFHANIFDILIPLIKIEAKTGNSLAQNNLGFIYYYGIGVTINLTKGLKWFNTAANQKSIHAYNNLSTIYINCQSQDNYNRMMNNSIEGAKLSNCISEYILGDIFYFGFGAKQNYLTALEWYLKSANKSFPSAQYRLYQMYKYGYGVEKNFGIALHWLNLSAKNYYPDVLEIIIEECLSFGNISQHIYWCIKQKNMKKFHKIFDIDHTKLIPDKSCQEINFEDNGNEILSKCQIMIIQNKYNKIDEYSPICLEYCNIIENIILQIMTLFNEIDKANKSKFMISCLSFKNNEMSKKIQERQNDTNVTPYVKIQYIQGQEFINFGVENNKLIDKIITYNEIIIHHNNIFKQNVFENNNDRFESISELFIDLKKYYELLLGHICHQQTIRNIKFMTRNDFLITE</sequence>
<protein>
    <submittedName>
        <fullName evidence="1">Sel1-like repeat-containing protein</fullName>
    </submittedName>
</protein>
<dbReference type="InterPro" id="IPR050767">
    <property type="entry name" value="Sel1_AlgK"/>
</dbReference>
<evidence type="ECO:0000313" key="1">
    <source>
        <dbReference type="EMBL" id="BCS82614.1"/>
    </source>
</evidence>
<dbReference type="InterPro" id="IPR006597">
    <property type="entry name" value="Sel1-like"/>
</dbReference>
<reference evidence="1 2" key="1">
    <citation type="submission" date="2021-02" db="EMBL/GenBank/DDBJ databases">
        <title>Cotonvirus japonicus, which uses Golgi apparatus of host cells for its virion factory, phylogenetically links tailed tupanvirus and icosahedral mimivirus.</title>
        <authorList>
            <person name="Takahashi H."/>
            <person name="Fukaya S."/>
            <person name="Song C."/>
            <person name="Murata K."/>
            <person name="Takemura M."/>
        </authorList>
    </citation>
    <scope>NUCLEOTIDE SEQUENCE [LARGE SCALE GENOMIC DNA]</scope>
</reference>
<keyword evidence="2" id="KW-1185">Reference proteome</keyword>
<dbReference type="SUPFAM" id="SSF81901">
    <property type="entry name" value="HCP-like"/>
    <property type="match status" value="2"/>
</dbReference>
<dbReference type="InterPro" id="IPR011990">
    <property type="entry name" value="TPR-like_helical_dom_sf"/>
</dbReference>
<dbReference type="PANTHER" id="PTHR11102">
    <property type="entry name" value="SEL-1-LIKE PROTEIN"/>
    <property type="match status" value="1"/>
</dbReference>